<keyword evidence="5 8" id="KW-1133">Transmembrane helix</keyword>
<dbReference type="SUPFAM" id="SSF53448">
    <property type="entry name" value="Nucleotide-diphospho-sugar transferases"/>
    <property type="match status" value="1"/>
</dbReference>
<name>A0A2D2D2S4_METT3</name>
<dbReference type="GO" id="GO:0016757">
    <property type="term" value="F:glycosyltransferase activity"/>
    <property type="evidence" value="ECO:0007669"/>
    <property type="project" value="UniProtKB-KW"/>
</dbReference>
<protein>
    <recommendedName>
        <fullName evidence="9">Glycosyltransferase 2-like domain-containing protein</fullName>
    </recommendedName>
</protein>
<evidence type="ECO:0000256" key="1">
    <source>
        <dbReference type="ARBA" id="ARBA00004141"/>
    </source>
</evidence>
<comment type="subcellular location">
    <subcellularLocation>
        <location evidence="1">Membrane</location>
        <topology evidence="1">Multi-pass membrane protein</topology>
    </subcellularLocation>
</comment>
<dbReference type="GO" id="GO:0016020">
    <property type="term" value="C:membrane"/>
    <property type="evidence" value="ECO:0007669"/>
    <property type="project" value="UniProtKB-SubCell"/>
</dbReference>
<dbReference type="InterPro" id="IPR029044">
    <property type="entry name" value="Nucleotide-diphossugar_trans"/>
</dbReference>
<dbReference type="InterPro" id="IPR050321">
    <property type="entry name" value="Glycosyltr_2/OpgH_subfam"/>
</dbReference>
<evidence type="ECO:0000256" key="7">
    <source>
        <dbReference type="SAM" id="MobiDB-lite"/>
    </source>
</evidence>
<dbReference type="InterPro" id="IPR001173">
    <property type="entry name" value="Glyco_trans_2-like"/>
</dbReference>
<evidence type="ECO:0000256" key="8">
    <source>
        <dbReference type="SAM" id="Phobius"/>
    </source>
</evidence>
<feature type="transmembrane region" description="Helical" evidence="8">
    <location>
        <begin position="215"/>
        <end position="238"/>
    </location>
</feature>
<dbReference type="KEGG" id="mtw:CQW49_16500"/>
<dbReference type="PANTHER" id="PTHR43867">
    <property type="entry name" value="CELLULOSE SYNTHASE CATALYTIC SUBUNIT A [UDP-FORMING]"/>
    <property type="match status" value="1"/>
</dbReference>
<dbReference type="STRING" id="595536.GCA_000178815_01882"/>
<dbReference type="Gene3D" id="3.90.550.10">
    <property type="entry name" value="Spore Coat Polysaccharide Biosynthesis Protein SpsA, Chain A"/>
    <property type="match status" value="1"/>
</dbReference>
<evidence type="ECO:0000313" key="11">
    <source>
        <dbReference type="Proteomes" id="UP000230709"/>
    </source>
</evidence>
<evidence type="ECO:0000313" key="10">
    <source>
        <dbReference type="EMBL" id="ATQ69301.1"/>
    </source>
</evidence>
<keyword evidence="2" id="KW-0328">Glycosyltransferase</keyword>
<reference evidence="11" key="1">
    <citation type="submission" date="2017-10" db="EMBL/GenBank/DDBJ databases">
        <title>Completed PacBio SMRT sequence of Methylosinus trichosporium OB3b reveals presence of a third large plasmid.</title>
        <authorList>
            <person name="Charles T.C."/>
            <person name="Lynch M.D.J."/>
            <person name="Heil J.R."/>
            <person name="Cheng J."/>
        </authorList>
    </citation>
    <scope>NUCLEOTIDE SEQUENCE [LARGE SCALE GENOMIC DNA]</scope>
    <source>
        <strain evidence="11">OB3b</strain>
    </source>
</reference>
<feature type="transmembrane region" description="Helical" evidence="8">
    <location>
        <begin position="298"/>
        <end position="316"/>
    </location>
</feature>
<accession>A0A2D2D2S4</accession>
<gene>
    <name evidence="10" type="ORF">CQW49_16500</name>
</gene>
<evidence type="ECO:0000256" key="6">
    <source>
        <dbReference type="ARBA" id="ARBA00023136"/>
    </source>
</evidence>
<keyword evidence="3" id="KW-0808">Transferase</keyword>
<keyword evidence="11" id="KW-1185">Reference proteome</keyword>
<dbReference type="RefSeq" id="WP_003613043.1">
    <property type="nucleotide sequence ID" value="NZ_CP119869.1"/>
</dbReference>
<evidence type="ECO:0000259" key="9">
    <source>
        <dbReference type="Pfam" id="PF13632"/>
    </source>
</evidence>
<organism evidence="10 11">
    <name type="scientific">Methylosinus trichosporium (strain ATCC 35070 / NCIMB 11131 / UNIQEM 75 / OB3b)</name>
    <dbReference type="NCBI Taxonomy" id="595536"/>
    <lineage>
        <taxon>Bacteria</taxon>
        <taxon>Pseudomonadati</taxon>
        <taxon>Pseudomonadota</taxon>
        <taxon>Alphaproteobacteria</taxon>
        <taxon>Hyphomicrobiales</taxon>
        <taxon>Methylocystaceae</taxon>
        <taxon>Methylosinus</taxon>
    </lineage>
</organism>
<sequence length="357" mass="39072">MKFVIEDDDHETAAALRAAPLRPFCEIIVAPPGEPRTKPRALNIALPFLRGSLVAVFDAEDAPEPDQLRKAAALFAAGDEKLACLQASLCIHNGAQNWMTALFAIDYALLFLVFDKGASAAGLPFFLGGTSNHFRVAALRALGGWDAYNVTEDADLGLRLARCGYVARTMSSRTYEEAPIAFGKLVAQRSRWMKGWMQTALVHCRAPSRLVADLGALRALAVVALLVGGVLAPLHGPLLALALGLDAAFGRLLRPETAFEHVHCCLWCYVAVMAFYAELGARLIAMRRGGLLHLWPALLLRPLWALMLMLAAWRALRDLWIRPYHWDKTEHGAAAAPETLRHAPPTTPYAARQRRTA</sequence>
<feature type="region of interest" description="Disordered" evidence="7">
    <location>
        <begin position="336"/>
        <end position="357"/>
    </location>
</feature>
<evidence type="ECO:0000256" key="2">
    <source>
        <dbReference type="ARBA" id="ARBA00022676"/>
    </source>
</evidence>
<evidence type="ECO:0000256" key="3">
    <source>
        <dbReference type="ARBA" id="ARBA00022679"/>
    </source>
</evidence>
<feature type="transmembrane region" description="Helical" evidence="8">
    <location>
        <begin position="258"/>
        <end position="277"/>
    </location>
</feature>
<keyword evidence="6 8" id="KW-0472">Membrane</keyword>
<evidence type="ECO:0000256" key="5">
    <source>
        <dbReference type="ARBA" id="ARBA00022989"/>
    </source>
</evidence>
<proteinExistence type="predicted"/>
<dbReference type="AlphaFoldDB" id="A0A2D2D2S4"/>
<dbReference type="PANTHER" id="PTHR43867:SF2">
    <property type="entry name" value="CELLULOSE SYNTHASE CATALYTIC SUBUNIT A [UDP-FORMING]"/>
    <property type="match status" value="1"/>
</dbReference>
<dbReference type="Pfam" id="PF13632">
    <property type="entry name" value="Glyco_trans_2_3"/>
    <property type="match status" value="1"/>
</dbReference>
<keyword evidence="4 8" id="KW-0812">Transmembrane</keyword>
<feature type="domain" description="Glycosyltransferase 2-like" evidence="9">
    <location>
        <begin position="54"/>
        <end position="267"/>
    </location>
</feature>
<evidence type="ECO:0000256" key="4">
    <source>
        <dbReference type="ARBA" id="ARBA00022692"/>
    </source>
</evidence>
<dbReference type="Proteomes" id="UP000230709">
    <property type="component" value="Chromosome"/>
</dbReference>
<dbReference type="EMBL" id="CP023737">
    <property type="protein sequence ID" value="ATQ69301.1"/>
    <property type="molecule type" value="Genomic_DNA"/>
</dbReference>